<dbReference type="PANTHER" id="PTHR34220">
    <property type="entry name" value="SENSOR HISTIDINE KINASE YPDA"/>
    <property type="match status" value="1"/>
</dbReference>
<evidence type="ECO:0000259" key="2">
    <source>
        <dbReference type="Pfam" id="PF06580"/>
    </source>
</evidence>
<dbReference type="InterPro" id="IPR010559">
    <property type="entry name" value="Sig_transdc_His_kin_internal"/>
</dbReference>
<dbReference type="EMBL" id="VLNR01000080">
    <property type="protein sequence ID" value="TSE04477.1"/>
    <property type="molecule type" value="Genomic_DNA"/>
</dbReference>
<feature type="transmembrane region" description="Helical" evidence="1">
    <location>
        <begin position="38"/>
        <end position="56"/>
    </location>
</feature>
<feature type="transmembrane region" description="Helical" evidence="1">
    <location>
        <begin position="110"/>
        <end position="127"/>
    </location>
</feature>
<dbReference type="GO" id="GO:0000155">
    <property type="term" value="F:phosphorelay sensor kinase activity"/>
    <property type="evidence" value="ECO:0007669"/>
    <property type="project" value="InterPro"/>
</dbReference>
<feature type="domain" description="Sensor histidine kinase NatK-like C-terminal" evidence="3">
    <location>
        <begin position="252"/>
        <end position="339"/>
    </location>
</feature>
<dbReference type="InterPro" id="IPR032834">
    <property type="entry name" value="NatK-like_C"/>
</dbReference>
<accession>A0A554VCP6</accession>
<dbReference type="SUPFAM" id="SSF55874">
    <property type="entry name" value="ATPase domain of HSP90 chaperone/DNA topoisomerase II/histidine kinase"/>
    <property type="match status" value="1"/>
</dbReference>
<dbReference type="AlphaFoldDB" id="A0A554VCP6"/>
<evidence type="ECO:0000256" key="1">
    <source>
        <dbReference type="SAM" id="Phobius"/>
    </source>
</evidence>
<keyword evidence="1" id="KW-0472">Membrane</keyword>
<sequence>MSFNTKKALGHILFWVAIFLFYIFSVTSFELFEQSIETTLFKLPLLIIAAYTFNYWQIPIYLKQKKYIAFGVSMIFVIAVLTLLFRLIGYYHLDKYCADGPYPLISLEDFPFHMLSFHFPALIMYFYKTNKEQELEKEKVFQLEKEKIATELKYLKAQLNPHFLFNTLNNLYSYVITKSPKAPDMILQLSEILDYILYKSQRISVPIIEEIHAIENYIALEQIKYEERLKVIFKKDIIDQQQKTTPLLLLSIIENAFKHGVRDNITKPEIRIVLEQFDSHIEFSVWNTKTDNQYNNKTDENKSGIGLANIQRQLDLIYPGKHNLEIDESNAFFNLKLTLKIN</sequence>
<keyword evidence="5" id="KW-1185">Reference proteome</keyword>
<gene>
    <name evidence="4" type="ORF">FOF46_26070</name>
</gene>
<dbReference type="Pfam" id="PF06580">
    <property type="entry name" value="His_kinase"/>
    <property type="match status" value="1"/>
</dbReference>
<keyword evidence="1" id="KW-0812">Transmembrane</keyword>
<dbReference type="Proteomes" id="UP000318833">
    <property type="component" value="Unassembled WGS sequence"/>
</dbReference>
<dbReference type="InterPro" id="IPR036890">
    <property type="entry name" value="HATPase_C_sf"/>
</dbReference>
<evidence type="ECO:0000313" key="5">
    <source>
        <dbReference type="Proteomes" id="UP000318833"/>
    </source>
</evidence>
<dbReference type="InterPro" id="IPR050640">
    <property type="entry name" value="Bact_2-comp_sensor_kinase"/>
</dbReference>
<dbReference type="Pfam" id="PF14501">
    <property type="entry name" value="HATPase_c_5"/>
    <property type="match status" value="1"/>
</dbReference>
<protein>
    <submittedName>
        <fullName evidence="4">GHKL domain-containing protein</fullName>
    </submittedName>
</protein>
<dbReference type="OrthoDB" id="9809908at2"/>
<feature type="transmembrane region" description="Helical" evidence="1">
    <location>
        <begin position="12"/>
        <end position="32"/>
    </location>
</feature>
<keyword evidence="1" id="KW-1133">Transmembrane helix</keyword>
<evidence type="ECO:0000313" key="4">
    <source>
        <dbReference type="EMBL" id="TSE04477.1"/>
    </source>
</evidence>
<proteinExistence type="predicted"/>
<reference evidence="4 5" key="1">
    <citation type="submission" date="2019-07" db="EMBL/GenBank/DDBJ databases">
        <title>The draft genome sequence of Aquimarina algiphila M91.</title>
        <authorList>
            <person name="Meng X."/>
        </authorList>
    </citation>
    <scope>NUCLEOTIDE SEQUENCE [LARGE SCALE GENOMIC DNA]</scope>
    <source>
        <strain evidence="4 5">M91</strain>
    </source>
</reference>
<organism evidence="4 5">
    <name type="scientific">Aquimarina algiphila</name>
    <dbReference type="NCBI Taxonomy" id="2047982"/>
    <lineage>
        <taxon>Bacteria</taxon>
        <taxon>Pseudomonadati</taxon>
        <taxon>Bacteroidota</taxon>
        <taxon>Flavobacteriia</taxon>
        <taxon>Flavobacteriales</taxon>
        <taxon>Flavobacteriaceae</taxon>
        <taxon>Aquimarina</taxon>
    </lineage>
</organism>
<name>A0A554VCP6_9FLAO</name>
<comment type="caution">
    <text evidence="4">The sequence shown here is derived from an EMBL/GenBank/DDBJ whole genome shotgun (WGS) entry which is preliminary data.</text>
</comment>
<dbReference type="PANTHER" id="PTHR34220:SF7">
    <property type="entry name" value="SENSOR HISTIDINE KINASE YPDA"/>
    <property type="match status" value="1"/>
</dbReference>
<feature type="transmembrane region" description="Helical" evidence="1">
    <location>
        <begin position="68"/>
        <end position="90"/>
    </location>
</feature>
<dbReference type="RefSeq" id="WP_109437333.1">
    <property type="nucleotide sequence ID" value="NZ_CANLFO010000004.1"/>
</dbReference>
<evidence type="ECO:0000259" key="3">
    <source>
        <dbReference type="Pfam" id="PF14501"/>
    </source>
</evidence>
<dbReference type="Gene3D" id="3.30.565.10">
    <property type="entry name" value="Histidine kinase-like ATPase, C-terminal domain"/>
    <property type="match status" value="1"/>
</dbReference>
<feature type="domain" description="Signal transduction histidine kinase internal region" evidence="2">
    <location>
        <begin position="150"/>
        <end position="229"/>
    </location>
</feature>
<dbReference type="GO" id="GO:0016020">
    <property type="term" value="C:membrane"/>
    <property type="evidence" value="ECO:0007669"/>
    <property type="project" value="InterPro"/>
</dbReference>